<dbReference type="InterPro" id="IPR008584">
    <property type="entry name" value="CXXC_Zn-binding_euk"/>
</dbReference>
<evidence type="ECO:0000256" key="1">
    <source>
        <dbReference type="ARBA" id="ARBA00007818"/>
    </source>
</evidence>
<evidence type="ECO:0000313" key="4">
    <source>
        <dbReference type="EMBL" id="CAI9093623.1"/>
    </source>
</evidence>
<dbReference type="Pfam" id="PF05907">
    <property type="entry name" value="CXXC_Zn-b_euk"/>
    <property type="match status" value="1"/>
</dbReference>
<dbReference type="GO" id="GO:0008270">
    <property type="term" value="F:zinc ion binding"/>
    <property type="evidence" value="ECO:0007669"/>
    <property type="project" value="TreeGrafter"/>
</dbReference>
<dbReference type="AlphaFoldDB" id="A0AAV1CF22"/>
<comment type="similarity">
    <text evidence="1">Belongs to the UPF0587 family.</text>
</comment>
<reference evidence="4" key="1">
    <citation type="submission" date="2023-03" db="EMBL/GenBank/DDBJ databases">
        <authorList>
            <person name="Julca I."/>
        </authorList>
    </citation>
    <scope>NUCLEOTIDE SEQUENCE</scope>
</reference>
<proteinExistence type="inferred from homology"/>
<dbReference type="PANTHER" id="PTHR12857:SF0">
    <property type="entry name" value="CXXC MOTIF CONTAINING ZINC BINDING PROTEIN"/>
    <property type="match status" value="1"/>
</dbReference>
<sequence length="168" mass="18725">MVYYELRITAELENLTEVQPQGGCDDSNFVYYVKLKCGNCGEIGDKETCLSMDDVVPHPTGKGTCHLVRKCKFCGREATVNMLPGYGRPLSHIESQFGKYAALMVFDCRNVEPVEFSFGSGWKAESIEGTKFEDIDLSAGEYADYDEKGECPVMISNLRSTFSIVNLK</sequence>
<protein>
    <submittedName>
        <fullName evidence="4">OLC1v1029170C1</fullName>
    </submittedName>
</protein>
<keyword evidence="5" id="KW-1185">Reference proteome</keyword>
<accession>A0AAV1CF22</accession>
<keyword evidence="2" id="KW-0479">Metal-binding</keyword>
<dbReference type="Proteomes" id="UP001161247">
    <property type="component" value="Chromosome 2"/>
</dbReference>
<evidence type="ECO:0000313" key="5">
    <source>
        <dbReference type="Proteomes" id="UP001161247"/>
    </source>
</evidence>
<keyword evidence="3" id="KW-0862">Zinc</keyword>
<organism evidence="4 5">
    <name type="scientific">Oldenlandia corymbosa var. corymbosa</name>
    <dbReference type="NCBI Taxonomy" id="529605"/>
    <lineage>
        <taxon>Eukaryota</taxon>
        <taxon>Viridiplantae</taxon>
        <taxon>Streptophyta</taxon>
        <taxon>Embryophyta</taxon>
        <taxon>Tracheophyta</taxon>
        <taxon>Spermatophyta</taxon>
        <taxon>Magnoliopsida</taxon>
        <taxon>eudicotyledons</taxon>
        <taxon>Gunneridae</taxon>
        <taxon>Pentapetalae</taxon>
        <taxon>asterids</taxon>
        <taxon>lamiids</taxon>
        <taxon>Gentianales</taxon>
        <taxon>Rubiaceae</taxon>
        <taxon>Rubioideae</taxon>
        <taxon>Spermacoceae</taxon>
        <taxon>Hedyotis-Oldenlandia complex</taxon>
        <taxon>Oldenlandia</taxon>
    </lineage>
</organism>
<name>A0AAV1CF22_OLDCO</name>
<evidence type="ECO:0000256" key="2">
    <source>
        <dbReference type="ARBA" id="ARBA00022723"/>
    </source>
</evidence>
<dbReference type="SUPFAM" id="SSF141678">
    <property type="entry name" value="MAL13P1.257-like"/>
    <property type="match status" value="1"/>
</dbReference>
<dbReference type="EMBL" id="OX459119">
    <property type="protein sequence ID" value="CAI9093623.1"/>
    <property type="molecule type" value="Genomic_DNA"/>
</dbReference>
<dbReference type="PANTHER" id="PTHR12857">
    <property type="entry name" value="CXXC MOTIF CONTAINING ZINC BINDING PROTEIN"/>
    <property type="match status" value="1"/>
</dbReference>
<gene>
    <name evidence="4" type="ORF">OLC1_LOCUS4985</name>
</gene>
<evidence type="ECO:0000256" key="3">
    <source>
        <dbReference type="ARBA" id="ARBA00022833"/>
    </source>
</evidence>